<evidence type="ECO:0000256" key="1">
    <source>
        <dbReference type="SAM" id="Coils"/>
    </source>
</evidence>
<dbReference type="Proteomes" id="UP000240978">
    <property type="component" value="Unassembled WGS sequence"/>
</dbReference>
<dbReference type="EMBL" id="PYGK01000007">
    <property type="protein sequence ID" value="PSL28999.1"/>
    <property type="molecule type" value="Genomic_DNA"/>
</dbReference>
<evidence type="ECO:0000256" key="2">
    <source>
        <dbReference type="SAM" id="Phobius"/>
    </source>
</evidence>
<feature type="transmembrane region" description="Helical" evidence="2">
    <location>
        <begin position="21"/>
        <end position="46"/>
    </location>
</feature>
<organism evidence="3 4">
    <name type="scientific">Chitinophaga ginsengisoli</name>
    <dbReference type="NCBI Taxonomy" id="363837"/>
    <lineage>
        <taxon>Bacteria</taxon>
        <taxon>Pseudomonadati</taxon>
        <taxon>Bacteroidota</taxon>
        <taxon>Chitinophagia</taxon>
        <taxon>Chitinophagales</taxon>
        <taxon>Chitinophagaceae</taxon>
        <taxon>Chitinophaga</taxon>
    </lineage>
</organism>
<comment type="caution">
    <text evidence="3">The sequence shown here is derived from an EMBL/GenBank/DDBJ whole genome shotgun (WGS) entry which is preliminary data.</text>
</comment>
<keyword evidence="4" id="KW-1185">Reference proteome</keyword>
<feature type="coiled-coil region" evidence="1">
    <location>
        <begin position="153"/>
        <end position="180"/>
    </location>
</feature>
<feature type="transmembrane region" description="Helical" evidence="2">
    <location>
        <begin position="52"/>
        <end position="71"/>
    </location>
</feature>
<proteinExistence type="predicted"/>
<gene>
    <name evidence="3" type="ORF">CLV42_107145</name>
</gene>
<feature type="transmembrane region" description="Helical" evidence="2">
    <location>
        <begin position="83"/>
        <end position="102"/>
    </location>
</feature>
<evidence type="ECO:0000313" key="4">
    <source>
        <dbReference type="Proteomes" id="UP000240978"/>
    </source>
</evidence>
<evidence type="ECO:0000313" key="3">
    <source>
        <dbReference type="EMBL" id="PSL28999.1"/>
    </source>
</evidence>
<dbReference type="RefSeq" id="WP_106603386.1">
    <property type="nucleotide sequence ID" value="NZ_PYGK01000007.1"/>
</dbReference>
<keyword evidence="2" id="KW-1133">Transmembrane helix</keyword>
<keyword evidence="2" id="KW-0812">Transmembrane</keyword>
<dbReference type="AlphaFoldDB" id="A0A2P8G4U9"/>
<accession>A0A2P8G4U9</accession>
<sequence length="311" mass="35177">MSEATKESVATIPSDWITTKALKTVSGAALCCWMTTIFFDLIFFKTIANRELAALLVLLVSTMSCLALALYKVFSMRGKRTKALWILIIPNAMLIYVHALGFQVATKELATRAYAEQKQMVVAQVKEAGFSALFYFLTQQTPWMPDYRLTKQVEKVTVQNDSLQANNAALRKSLQLHQIRDTMAAAKSLSVLESAPVHSVGVDSINYFRQHIRKLVLENSHLKAGKFTQDSLLSIAKAEYEQCLIRRDKNSRTDATLARRIEEKNGLIKQWNLIMAHQPMVRADIERQMNGHTGDASFYKKLFQPMPTQVQ</sequence>
<name>A0A2P8G4U9_9BACT</name>
<protein>
    <submittedName>
        <fullName evidence="3">Uncharacterized protein</fullName>
    </submittedName>
</protein>
<reference evidence="3 4" key="1">
    <citation type="submission" date="2018-03" db="EMBL/GenBank/DDBJ databases">
        <title>Genomic Encyclopedia of Archaeal and Bacterial Type Strains, Phase II (KMG-II): from individual species to whole genera.</title>
        <authorList>
            <person name="Goeker M."/>
        </authorList>
    </citation>
    <scope>NUCLEOTIDE SEQUENCE [LARGE SCALE GENOMIC DNA]</scope>
    <source>
        <strain evidence="3 4">DSM 18107</strain>
    </source>
</reference>
<keyword evidence="1" id="KW-0175">Coiled coil</keyword>
<keyword evidence="2" id="KW-0472">Membrane</keyword>